<dbReference type="PROSITE" id="PS50244">
    <property type="entry name" value="S5A_REDUCTASE"/>
    <property type="match status" value="1"/>
</dbReference>
<dbReference type="InterPro" id="IPR039698">
    <property type="entry name" value="Dfg10/SRD5A3"/>
</dbReference>
<dbReference type="GO" id="GO:0005783">
    <property type="term" value="C:endoplasmic reticulum"/>
    <property type="evidence" value="ECO:0007669"/>
    <property type="project" value="TreeGrafter"/>
</dbReference>
<comment type="subcellular location">
    <subcellularLocation>
        <location evidence="1">Endomembrane system</location>
        <topology evidence="1">Multi-pass membrane protein</topology>
    </subcellularLocation>
</comment>
<organism evidence="7 8">
    <name type="scientific">Babesia gibsoni</name>
    <dbReference type="NCBI Taxonomy" id="33632"/>
    <lineage>
        <taxon>Eukaryota</taxon>
        <taxon>Sar</taxon>
        <taxon>Alveolata</taxon>
        <taxon>Apicomplexa</taxon>
        <taxon>Aconoidasida</taxon>
        <taxon>Piroplasmida</taxon>
        <taxon>Babesiidae</taxon>
        <taxon>Babesia</taxon>
    </lineage>
</organism>
<feature type="domain" description="3-oxo-5-alpha-steroid 4-dehydrogenase C-terminal" evidence="6">
    <location>
        <begin position="143"/>
        <end position="252"/>
    </location>
</feature>
<dbReference type="Proteomes" id="UP001230268">
    <property type="component" value="Unassembled WGS sequence"/>
</dbReference>
<protein>
    <submittedName>
        <fullName evidence="7">Polyprenol reductase like protein</fullName>
    </submittedName>
</protein>
<evidence type="ECO:0000256" key="5">
    <source>
        <dbReference type="SAM" id="Phobius"/>
    </source>
</evidence>
<evidence type="ECO:0000313" key="8">
    <source>
        <dbReference type="Proteomes" id="UP001230268"/>
    </source>
</evidence>
<dbReference type="InterPro" id="IPR001104">
    <property type="entry name" value="3-oxo-5_a-steroid_4-DH_C"/>
</dbReference>
<feature type="transmembrane region" description="Helical" evidence="5">
    <location>
        <begin position="115"/>
        <end position="134"/>
    </location>
</feature>
<evidence type="ECO:0000256" key="1">
    <source>
        <dbReference type="ARBA" id="ARBA00004127"/>
    </source>
</evidence>
<keyword evidence="2 5" id="KW-0812">Transmembrane</keyword>
<evidence type="ECO:0000256" key="4">
    <source>
        <dbReference type="ARBA" id="ARBA00023136"/>
    </source>
</evidence>
<keyword evidence="3 5" id="KW-1133">Transmembrane helix</keyword>
<evidence type="ECO:0000313" key="7">
    <source>
        <dbReference type="EMBL" id="KAK1442784.1"/>
    </source>
</evidence>
<dbReference type="GO" id="GO:0006488">
    <property type="term" value="P:dolichol-linked oligosaccharide biosynthetic process"/>
    <property type="evidence" value="ECO:0007669"/>
    <property type="project" value="InterPro"/>
</dbReference>
<dbReference type="GO" id="GO:0016095">
    <property type="term" value="P:polyprenol catabolic process"/>
    <property type="evidence" value="ECO:0007669"/>
    <property type="project" value="TreeGrafter"/>
</dbReference>
<feature type="transmembrane region" description="Helical" evidence="5">
    <location>
        <begin position="198"/>
        <end position="223"/>
    </location>
</feature>
<keyword evidence="4 5" id="KW-0472">Membrane</keyword>
<dbReference type="Pfam" id="PF02544">
    <property type="entry name" value="Steroid_dh"/>
    <property type="match status" value="1"/>
</dbReference>
<keyword evidence="8" id="KW-1185">Reference proteome</keyword>
<proteinExistence type="predicted"/>
<dbReference type="AlphaFoldDB" id="A0AAD8LIG5"/>
<name>A0AAD8LIG5_BABGI</name>
<accession>A0AAD8LIG5</accession>
<feature type="transmembrane region" description="Helical" evidence="5">
    <location>
        <begin position="6"/>
        <end position="23"/>
    </location>
</feature>
<evidence type="ECO:0000256" key="3">
    <source>
        <dbReference type="ARBA" id="ARBA00022989"/>
    </source>
</evidence>
<gene>
    <name evidence="7" type="ORF">BgAZ_303020</name>
</gene>
<sequence length="252" mass="29766">MMHLVEAAINLFFILSGMFCILSRHIRVLKCWSTHGKQLSLLTENDFNRANKYSVSKRLFIHFYAMALVTNANVFLWELYFQNLLNLYRVFFGIHAWRRYSEHLFMFNKLPASRMHFTAYLFGLWFYVVVPLALCNPCVTPSKTQVVLFVLSQVLQFKSHRILYLMKRDSTQDGVVRYGVPTKGPFKYILCPHYLSEIMVYMSLICNCEMTSCFIFVFISMVVQAMPSKEWYMTTFHPSELSNKYAMFPYIL</sequence>
<feature type="transmembrane region" description="Helical" evidence="5">
    <location>
        <begin position="59"/>
        <end position="80"/>
    </location>
</feature>
<dbReference type="PANTHER" id="PTHR14624">
    <property type="entry name" value="DFG10 PROTEIN"/>
    <property type="match status" value="1"/>
</dbReference>
<comment type="caution">
    <text evidence="7">The sequence shown here is derived from an EMBL/GenBank/DDBJ whole genome shotgun (WGS) entry which is preliminary data.</text>
</comment>
<dbReference type="EMBL" id="JAVEPI010000003">
    <property type="protein sequence ID" value="KAK1442784.1"/>
    <property type="molecule type" value="Genomic_DNA"/>
</dbReference>
<reference evidence="7" key="1">
    <citation type="submission" date="2023-08" db="EMBL/GenBank/DDBJ databases">
        <title>Draft sequence of the Babesia gibsoni genome.</title>
        <authorList>
            <person name="Yamagishi J.Y."/>
            <person name="Xuan X.X."/>
        </authorList>
    </citation>
    <scope>NUCLEOTIDE SEQUENCE</scope>
    <source>
        <strain evidence="7">Azabu</strain>
    </source>
</reference>
<dbReference type="GO" id="GO:0003865">
    <property type="term" value="F:3-oxo-5-alpha-steroid 4-dehydrogenase activity"/>
    <property type="evidence" value="ECO:0007669"/>
    <property type="project" value="TreeGrafter"/>
</dbReference>
<evidence type="ECO:0000256" key="2">
    <source>
        <dbReference type="ARBA" id="ARBA00022692"/>
    </source>
</evidence>
<dbReference type="PANTHER" id="PTHR14624:SF0">
    <property type="entry name" value="POLYPRENOL REDUCTASE"/>
    <property type="match status" value="1"/>
</dbReference>
<evidence type="ECO:0000259" key="6">
    <source>
        <dbReference type="Pfam" id="PF02544"/>
    </source>
</evidence>